<evidence type="ECO:0000256" key="1">
    <source>
        <dbReference type="SAM" id="Coils"/>
    </source>
</evidence>
<name>A0A1X7UBJ3_AMPQE</name>
<accession>A0A1X7UBJ3</accession>
<dbReference type="InParanoid" id="A0A1X7UBJ3"/>
<dbReference type="EnsemblMetazoa" id="Aqu2.1.24831_001">
    <property type="protein sequence ID" value="Aqu2.1.24831_001"/>
    <property type="gene ID" value="Aqu2.1.24831"/>
</dbReference>
<dbReference type="OrthoDB" id="10227671at2759"/>
<feature type="coiled-coil region" evidence="1">
    <location>
        <begin position="327"/>
        <end position="372"/>
    </location>
</feature>
<sequence length="500" mass="57497">KRFKYHDDDSEKGEVYFAKQKSMHTCSSFDHQETDKHGDHKILFPRNMKNKFEDMRMKFGSTFFKVRRIFTKMKSVVNVDEVKELIIIWFPDLRSQLPDKKTIEEVLNVLKRKCNIFNIRPLENLAFEFNVEDAKPVIKSYKEEAKDFCKSVSVSLCLGEELQAVATPSRLLCETIVFVFNWDPDEYTLQDINDMFFELEPLNKCRIQIDNVGPSQSVVVNCYCPAEFTGSLILTILGKTDTLQRKGLKEFMVGNCTIWHTTQVLSESTEGADFLVQINDLKAALKAKDEWIMATEAEVAALKKLSENRLKEIGALKKHLEESHCINVQKEEVMNELKEEILVLRKEIIEKENLLNQLLEDTEKELASWKELSDNRLQEIERLQLIFEDNNIAQEHGKVENIVHLSNPSVEQCKDVNSKLNEEHKMIILDDSSSDSAQFLIPRILEKRIITLYISSSALTRNDVLSFSSQLSTNQSLTTLALFNNSISDDGYGTSTVTTI</sequence>
<dbReference type="SUPFAM" id="SSF52047">
    <property type="entry name" value="RNI-like"/>
    <property type="match status" value="1"/>
</dbReference>
<organism evidence="2">
    <name type="scientific">Amphimedon queenslandica</name>
    <name type="common">Sponge</name>
    <dbReference type="NCBI Taxonomy" id="400682"/>
    <lineage>
        <taxon>Eukaryota</taxon>
        <taxon>Metazoa</taxon>
        <taxon>Porifera</taxon>
        <taxon>Demospongiae</taxon>
        <taxon>Heteroscleromorpha</taxon>
        <taxon>Haplosclerida</taxon>
        <taxon>Niphatidae</taxon>
        <taxon>Amphimedon</taxon>
    </lineage>
</organism>
<evidence type="ECO:0008006" key="3">
    <source>
        <dbReference type="Google" id="ProtNLM"/>
    </source>
</evidence>
<reference evidence="2" key="1">
    <citation type="submission" date="2017-05" db="UniProtKB">
        <authorList>
            <consortium name="EnsemblMetazoa"/>
        </authorList>
    </citation>
    <scope>IDENTIFICATION</scope>
</reference>
<keyword evidence="1" id="KW-0175">Coiled coil</keyword>
<protein>
    <recommendedName>
        <fullName evidence="3">Death domain-containing protein</fullName>
    </recommendedName>
</protein>
<proteinExistence type="predicted"/>
<evidence type="ECO:0000313" key="2">
    <source>
        <dbReference type="EnsemblMetazoa" id="Aqu2.1.24831_001"/>
    </source>
</evidence>
<dbReference type="AlphaFoldDB" id="A0A1X7UBJ3"/>